<dbReference type="EnsemblProtists" id="PYU1_T007807">
    <property type="protein sequence ID" value="PYU1_T007807"/>
    <property type="gene ID" value="PYU1_G007791"/>
</dbReference>
<protein>
    <recommendedName>
        <fullName evidence="5">M96 mating-specific protein family</fullName>
    </recommendedName>
</protein>
<reference evidence="4" key="2">
    <citation type="submission" date="2010-04" db="EMBL/GenBank/DDBJ databases">
        <authorList>
            <person name="Buell R."/>
            <person name="Hamilton J."/>
            <person name="Hostetler J."/>
        </authorList>
    </citation>
    <scope>NUCLEOTIDE SEQUENCE [LARGE SCALE GENOMIC DNA]</scope>
    <source>
        <strain evidence="4">DAOM:BR144</strain>
    </source>
</reference>
<dbReference type="InParanoid" id="K3WS63"/>
<dbReference type="EMBL" id="GL376617">
    <property type="status" value="NOT_ANNOTATED_CDS"/>
    <property type="molecule type" value="Genomic_DNA"/>
</dbReference>
<keyword evidence="4" id="KW-1185">Reference proteome</keyword>
<dbReference type="HOGENOM" id="CLU_027764_5_1_1"/>
<proteinExistence type="predicted"/>
<reference evidence="3" key="3">
    <citation type="submission" date="2015-02" db="UniProtKB">
        <authorList>
            <consortium name="EnsemblProtists"/>
        </authorList>
    </citation>
    <scope>IDENTIFICATION</scope>
    <source>
        <strain evidence="3">DAOM BR144</strain>
    </source>
</reference>
<reference evidence="4" key="1">
    <citation type="journal article" date="2010" name="Genome Biol.">
        <title>Genome sequence of the necrotrophic plant pathogen Pythium ultimum reveals original pathogenicity mechanisms and effector repertoire.</title>
        <authorList>
            <person name="Levesque C.A."/>
            <person name="Brouwer H."/>
            <person name="Cano L."/>
            <person name="Hamilton J.P."/>
            <person name="Holt C."/>
            <person name="Huitema E."/>
            <person name="Raffaele S."/>
            <person name="Robideau G.P."/>
            <person name="Thines M."/>
            <person name="Win J."/>
            <person name="Zerillo M.M."/>
            <person name="Beakes G.W."/>
            <person name="Boore J.L."/>
            <person name="Busam D."/>
            <person name="Dumas B."/>
            <person name="Ferriera S."/>
            <person name="Fuerstenberg S.I."/>
            <person name="Gachon C.M."/>
            <person name="Gaulin E."/>
            <person name="Govers F."/>
            <person name="Grenville-Briggs L."/>
            <person name="Horner N."/>
            <person name="Hostetler J."/>
            <person name="Jiang R.H."/>
            <person name="Johnson J."/>
            <person name="Krajaejun T."/>
            <person name="Lin H."/>
            <person name="Meijer H.J."/>
            <person name="Moore B."/>
            <person name="Morris P."/>
            <person name="Phuntmart V."/>
            <person name="Puiu D."/>
            <person name="Shetty J."/>
            <person name="Stajich J.E."/>
            <person name="Tripathy S."/>
            <person name="Wawra S."/>
            <person name="van West P."/>
            <person name="Whitty B.R."/>
            <person name="Coutinho P.M."/>
            <person name="Henrissat B."/>
            <person name="Martin F."/>
            <person name="Thomas P.D."/>
            <person name="Tyler B.M."/>
            <person name="De Vries R.P."/>
            <person name="Kamoun S."/>
            <person name="Yandell M."/>
            <person name="Tisserat N."/>
            <person name="Buell C.R."/>
        </authorList>
    </citation>
    <scope>NUCLEOTIDE SEQUENCE</scope>
    <source>
        <strain evidence="4">DAOM:BR144</strain>
    </source>
</reference>
<sequence>MADDELLLGGITAYLEAAEPFPARSSLPGVEMLVQPFEGQVFEQQQTTAHCDIPQHQQKQQKVPAHNPQLSQSESVRQQQGCAKIELKTRNPSREKMQRELKHLRVHSKNLQQQLAFLNKQQEQKQKQKLLSSATWKHTARQELEARIHAEMENQRLKTQLAQQMAFTQNFHRFIGDSKYPSFVEPQNEVDTRLNVEIAADDIAIFESLSLELDAAYSRMEATFDENGLNAWQVGKPIVFKTQMKAWHPNGTTDADLMRIELTNTNVLPFPVGLVFRTFWECCERQESQRGYVAHNYQDASKATTAIKSHIGIYFNGRHVSLEYLSIAKVYTKDDRINFVWRSRTKACPNFPDMYVDETSWQVMKPVTVPGGDKLSSSGATAILVCTQLEFKRLSGSLNVHEKTGDDQLVDLVVSAIEEDMVQVNAMMMDTLLQGSLSVP</sequence>
<dbReference type="AlphaFoldDB" id="K3WS63"/>
<evidence type="ECO:0008006" key="5">
    <source>
        <dbReference type="Google" id="ProtNLM"/>
    </source>
</evidence>
<evidence type="ECO:0000313" key="3">
    <source>
        <dbReference type="EnsemblProtists" id="PYU1_T007807"/>
    </source>
</evidence>
<keyword evidence="1" id="KW-0175">Coiled coil</keyword>
<dbReference type="eggNOG" id="ENOG502T48G">
    <property type="taxonomic scope" value="Eukaryota"/>
</dbReference>
<feature type="compositionally biased region" description="Polar residues" evidence="2">
    <location>
        <begin position="68"/>
        <end position="77"/>
    </location>
</feature>
<evidence type="ECO:0000313" key="4">
    <source>
        <dbReference type="Proteomes" id="UP000019132"/>
    </source>
</evidence>
<evidence type="ECO:0000256" key="2">
    <source>
        <dbReference type="SAM" id="MobiDB-lite"/>
    </source>
</evidence>
<dbReference type="Proteomes" id="UP000019132">
    <property type="component" value="Unassembled WGS sequence"/>
</dbReference>
<evidence type="ECO:0000256" key="1">
    <source>
        <dbReference type="SAM" id="Coils"/>
    </source>
</evidence>
<name>K3WS63_GLOUD</name>
<dbReference type="VEuPathDB" id="FungiDB:PYU1_G007791"/>
<organism evidence="3 4">
    <name type="scientific">Globisporangium ultimum (strain ATCC 200006 / CBS 805.95 / DAOM BR144)</name>
    <name type="common">Pythium ultimum</name>
    <dbReference type="NCBI Taxonomy" id="431595"/>
    <lineage>
        <taxon>Eukaryota</taxon>
        <taxon>Sar</taxon>
        <taxon>Stramenopiles</taxon>
        <taxon>Oomycota</taxon>
        <taxon>Peronosporomycetes</taxon>
        <taxon>Pythiales</taxon>
        <taxon>Pythiaceae</taxon>
        <taxon>Globisporangium</taxon>
    </lineage>
</organism>
<feature type="region of interest" description="Disordered" evidence="2">
    <location>
        <begin position="53"/>
        <end position="77"/>
    </location>
</feature>
<feature type="coiled-coil region" evidence="1">
    <location>
        <begin position="94"/>
        <end position="128"/>
    </location>
</feature>
<accession>K3WS63</accession>